<keyword evidence="2" id="KW-1185">Reference proteome</keyword>
<accession>A0ABS4U976</accession>
<evidence type="ECO:0000313" key="1">
    <source>
        <dbReference type="EMBL" id="MBP2333082.1"/>
    </source>
</evidence>
<dbReference type="RefSeq" id="WP_209653674.1">
    <property type="nucleotide sequence ID" value="NZ_CP047357.1"/>
</dbReference>
<protein>
    <recommendedName>
        <fullName evidence="3">YqaJ viral recombinase domain-containing protein</fullName>
    </recommendedName>
</protein>
<gene>
    <name evidence="1" type="ORF">JOF33_001781</name>
</gene>
<dbReference type="Gene3D" id="3.90.320.10">
    <property type="match status" value="1"/>
</dbReference>
<sequence>MTTTPTPTSLCVVRQPAKPGTDEWARLVTASKVAGIVGESHWATPYSVWNTMNGIRIDEPGMEDRFLTGHAMEHALAYWWAERNPEWRLSRGEVQVQNPHLGFDNAATLDRVATMVNRSRGPRFSRCVQFKTVRDWEEFQNLTAETLPVDWLIQETWEMLISGLTQYPAIIVVAGPYYEWREFEVPYVADFAADLVASVHAFIATLDGQPPTPTAPNDYRIAKLRHPDIDDDAAPVAVDADLAAAWDRAKTASKDASAAKRAADKDAEIAGARLLEEMGRAAVAIDPDGHVLAKRVATKRGVQLRHVPLPKAVAA</sequence>
<name>A0ABS4U976_9CORY</name>
<dbReference type="Proteomes" id="UP001519305">
    <property type="component" value="Unassembled WGS sequence"/>
</dbReference>
<evidence type="ECO:0000313" key="2">
    <source>
        <dbReference type="Proteomes" id="UP001519305"/>
    </source>
</evidence>
<dbReference type="InterPro" id="IPR011604">
    <property type="entry name" value="PDDEXK-like_dom_sf"/>
</dbReference>
<dbReference type="EMBL" id="JAGINY010000001">
    <property type="protein sequence ID" value="MBP2333082.1"/>
    <property type="molecule type" value="Genomic_DNA"/>
</dbReference>
<evidence type="ECO:0008006" key="3">
    <source>
        <dbReference type="Google" id="ProtNLM"/>
    </source>
</evidence>
<proteinExistence type="predicted"/>
<comment type="caution">
    <text evidence="1">The sequence shown here is derived from an EMBL/GenBank/DDBJ whole genome shotgun (WGS) entry which is preliminary data.</text>
</comment>
<reference evidence="1 2" key="1">
    <citation type="submission" date="2021-03" db="EMBL/GenBank/DDBJ databases">
        <title>Sequencing the genomes of 1000 actinobacteria strains.</title>
        <authorList>
            <person name="Klenk H.-P."/>
        </authorList>
    </citation>
    <scope>NUCLEOTIDE SEQUENCE [LARGE SCALE GENOMIC DNA]</scope>
    <source>
        <strain evidence="1 2">DSM 44506</strain>
    </source>
</reference>
<organism evidence="1 2">
    <name type="scientific">Corynebacterium freneyi</name>
    <dbReference type="NCBI Taxonomy" id="134034"/>
    <lineage>
        <taxon>Bacteria</taxon>
        <taxon>Bacillati</taxon>
        <taxon>Actinomycetota</taxon>
        <taxon>Actinomycetes</taxon>
        <taxon>Mycobacteriales</taxon>
        <taxon>Corynebacteriaceae</taxon>
        <taxon>Corynebacterium</taxon>
    </lineage>
</organism>